<evidence type="ECO:0000256" key="5">
    <source>
        <dbReference type="ARBA" id="ARBA00023118"/>
    </source>
</evidence>
<protein>
    <submittedName>
        <fullName evidence="10">Group II intron-encoded protein LtrA</fullName>
    </submittedName>
</protein>
<dbReference type="InterPro" id="IPR051083">
    <property type="entry name" value="GrpII_Intron_Splice-Mob/Def"/>
</dbReference>
<feature type="domain" description="Reverse transcriptase" evidence="9">
    <location>
        <begin position="79"/>
        <end position="305"/>
    </location>
</feature>
<keyword evidence="3" id="KW-0479">Metal-binding</keyword>
<dbReference type="GO" id="GO:0003723">
    <property type="term" value="F:RNA binding"/>
    <property type="evidence" value="ECO:0007669"/>
    <property type="project" value="InterPro"/>
</dbReference>
<keyword evidence="5" id="KW-0051">Antiviral defense</keyword>
<evidence type="ECO:0000256" key="7">
    <source>
        <dbReference type="ARBA" id="ARBA00048173"/>
    </source>
</evidence>
<feature type="region of interest" description="Disordered" evidence="8">
    <location>
        <begin position="1"/>
        <end position="20"/>
    </location>
</feature>
<organism evidence="10">
    <name type="scientific">invertebrate metagenome</name>
    <dbReference type="NCBI Taxonomy" id="1711999"/>
    <lineage>
        <taxon>unclassified sequences</taxon>
        <taxon>metagenomes</taxon>
        <taxon>organismal metagenomes</taxon>
    </lineage>
</organism>
<evidence type="ECO:0000256" key="2">
    <source>
        <dbReference type="ARBA" id="ARBA00022695"/>
    </source>
</evidence>
<name>A0A2H9T9X5_9ZZZZ</name>
<accession>A0A2H9T9X5</accession>
<sequence length="442" mass="50787">MASVKQRSLSLENPEGELESGDLIEPKSTFCSSLMVRVLDRNNLVRALKQVQRNKGAPGIDGMTVNDLPAFLKQHWPTIRQQLIEGTYRPKPVLRVEIPKPDGRKRKLGIPTVLDRLIQQAIAQIMQEEWDKQFHNNSYGFRPGRNAHQAIAHAQVMIRDGYHWVVDCDLEAFFDNVNHDLLMRQLRGHHEDVGLLRLINRYLKAGVCIDGMKQASEKGVPQGGPLSPVLSNIVLNTMDWALEKRKLRFVRYADDFVVFVSSKTAGERVMKSLQHFIGESLRLTVNTQKSAVGRPWERQFLGFTFSRRGLKVKVSDKALVKLKATVKGLSRRTRGHSINQIIAELRKSLLGWKAYFDIAEILSPLRDLDKWIRRRLRSYIWKQWGRKGYRMLRRSGVDRWLAWNTAKSAQGPWRLLSGSPALRYALPNRYFKNLGLPELAAR</sequence>
<dbReference type="GO" id="GO:0051607">
    <property type="term" value="P:defense response to virus"/>
    <property type="evidence" value="ECO:0007669"/>
    <property type="project" value="UniProtKB-KW"/>
</dbReference>
<keyword evidence="1" id="KW-0808">Transferase</keyword>
<feature type="compositionally biased region" description="Polar residues" evidence="8">
    <location>
        <begin position="1"/>
        <end position="11"/>
    </location>
</feature>
<dbReference type="AlphaFoldDB" id="A0A2H9T9X5"/>
<keyword evidence="4" id="KW-0460">Magnesium</keyword>
<dbReference type="InterPro" id="IPR043502">
    <property type="entry name" value="DNA/RNA_pol_sf"/>
</dbReference>
<dbReference type="InterPro" id="IPR030931">
    <property type="entry name" value="Group_II_RT_mat"/>
</dbReference>
<evidence type="ECO:0000256" key="3">
    <source>
        <dbReference type="ARBA" id="ARBA00022723"/>
    </source>
</evidence>
<comment type="similarity">
    <text evidence="6">Belongs to the bacterial reverse transcriptase family.</text>
</comment>
<reference evidence="10" key="1">
    <citation type="journal article" date="2017" name="Appl. Environ. Microbiol.">
        <title>Molecular characterization of an Endozoicomonas-like organism causing infection in king scallop Pecten maximus L.</title>
        <authorList>
            <person name="Cano I."/>
            <person name="van Aerle R."/>
            <person name="Ross S."/>
            <person name="Verner-Jeffreys D.W."/>
            <person name="Paley R.K."/>
            <person name="Rimmer G."/>
            <person name="Ryder D."/>
            <person name="Hooper P."/>
            <person name="Stone D."/>
            <person name="Feist S.W."/>
        </authorList>
    </citation>
    <scope>NUCLEOTIDE SEQUENCE</scope>
</reference>
<evidence type="ECO:0000256" key="8">
    <source>
        <dbReference type="SAM" id="MobiDB-lite"/>
    </source>
</evidence>
<dbReference type="PRINTS" id="PR00866">
    <property type="entry name" value="RNADNAPOLMS"/>
</dbReference>
<proteinExistence type="inferred from homology"/>
<dbReference type="Pfam" id="PF08388">
    <property type="entry name" value="GIIM"/>
    <property type="match status" value="1"/>
</dbReference>
<dbReference type="PANTHER" id="PTHR34047">
    <property type="entry name" value="NUCLEAR INTRON MATURASE 1, MITOCHONDRIAL-RELATED"/>
    <property type="match status" value="1"/>
</dbReference>
<dbReference type="InterPro" id="IPR000477">
    <property type="entry name" value="RT_dom"/>
</dbReference>
<dbReference type="InterPro" id="IPR000123">
    <property type="entry name" value="Reverse_transcriptase_msDNA"/>
</dbReference>
<evidence type="ECO:0000313" key="10">
    <source>
        <dbReference type="EMBL" id="PJE79999.1"/>
    </source>
</evidence>
<dbReference type="CDD" id="cd01651">
    <property type="entry name" value="RT_G2_intron"/>
    <property type="match status" value="1"/>
</dbReference>
<dbReference type="PROSITE" id="PS50878">
    <property type="entry name" value="RT_POL"/>
    <property type="match status" value="1"/>
</dbReference>
<evidence type="ECO:0000256" key="4">
    <source>
        <dbReference type="ARBA" id="ARBA00022842"/>
    </source>
</evidence>
<dbReference type="EMBL" id="NSIT01000037">
    <property type="protein sequence ID" value="PJE79999.1"/>
    <property type="molecule type" value="Genomic_DNA"/>
</dbReference>
<comment type="caution">
    <text evidence="10">The sequence shown here is derived from an EMBL/GenBank/DDBJ whole genome shotgun (WGS) entry which is preliminary data.</text>
</comment>
<gene>
    <name evidence="10" type="primary">ltrA</name>
    <name evidence="10" type="ORF">CI610_01023</name>
</gene>
<dbReference type="GO" id="GO:0046872">
    <property type="term" value="F:metal ion binding"/>
    <property type="evidence" value="ECO:0007669"/>
    <property type="project" value="UniProtKB-KW"/>
</dbReference>
<comment type="catalytic activity">
    <reaction evidence="7">
        <text>DNA(n) + a 2'-deoxyribonucleoside 5'-triphosphate = DNA(n+1) + diphosphate</text>
        <dbReference type="Rhea" id="RHEA:22508"/>
        <dbReference type="Rhea" id="RHEA-COMP:17339"/>
        <dbReference type="Rhea" id="RHEA-COMP:17340"/>
        <dbReference type="ChEBI" id="CHEBI:33019"/>
        <dbReference type="ChEBI" id="CHEBI:61560"/>
        <dbReference type="ChEBI" id="CHEBI:173112"/>
        <dbReference type="EC" id="2.7.7.49"/>
    </reaction>
</comment>
<dbReference type="GO" id="GO:0003964">
    <property type="term" value="F:RNA-directed DNA polymerase activity"/>
    <property type="evidence" value="ECO:0007669"/>
    <property type="project" value="UniProtKB-EC"/>
</dbReference>
<dbReference type="PANTHER" id="PTHR34047:SF8">
    <property type="entry name" value="PROTEIN YKFC"/>
    <property type="match status" value="1"/>
</dbReference>
<dbReference type="NCBIfam" id="TIGR04416">
    <property type="entry name" value="group_II_RT_mat"/>
    <property type="match status" value="1"/>
</dbReference>
<dbReference type="InterPro" id="IPR013597">
    <property type="entry name" value="Mat_intron_G2"/>
</dbReference>
<evidence type="ECO:0000256" key="6">
    <source>
        <dbReference type="ARBA" id="ARBA00034120"/>
    </source>
</evidence>
<evidence type="ECO:0000259" key="9">
    <source>
        <dbReference type="PROSITE" id="PS50878"/>
    </source>
</evidence>
<keyword evidence="2" id="KW-0548">Nucleotidyltransferase</keyword>
<dbReference type="SUPFAM" id="SSF56672">
    <property type="entry name" value="DNA/RNA polymerases"/>
    <property type="match status" value="1"/>
</dbReference>
<dbReference type="Pfam" id="PF00078">
    <property type="entry name" value="RVT_1"/>
    <property type="match status" value="1"/>
</dbReference>
<evidence type="ECO:0000256" key="1">
    <source>
        <dbReference type="ARBA" id="ARBA00022679"/>
    </source>
</evidence>